<dbReference type="InterPro" id="IPR013342">
    <property type="entry name" value="Mandelate_racemase_C"/>
</dbReference>
<evidence type="ECO:0000313" key="9">
    <source>
        <dbReference type="Proteomes" id="UP000186607"/>
    </source>
</evidence>
<keyword evidence="2" id="KW-0479">Metal-binding</keyword>
<organism evidence="8 9">
    <name type="scientific">Deinococcus marmoris</name>
    <dbReference type="NCBI Taxonomy" id="249408"/>
    <lineage>
        <taxon>Bacteria</taxon>
        <taxon>Thermotogati</taxon>
        <taxon>Deinococcota</taxon>
        <taxon>Deinococci</taxon>
        <taxon>Deinococcales</taxon>
        <taxon>Deinococcaceae</taxon>
        <taxon>Deinococcus</taxon>
    </lineage>
</organism>
<dbReference type="EMBL" id="MSTI01000118">
    <property type="protein sequence ID" value="OLV16957.1"/>
    <property type="molecule type" value="Genomic_DNA"/>
</dbReference>
<dbReference type="InterPro" id="IPR029065">
    <property type="entry name" value="Enolase_C-like"/>
</dbReference>
<dbReference type="GO" id="GO:0043748">
    <property type="term" value="F:O-succinylbenzoate synthase activity"/>
    <property type="evidence" value="ECO:0007669"/>
    <property type="project" value="UniProtKB-EC"/>
</dbReference>
<evidence type="ECO:0000256" key="6">
    <source>
        <dbReference type="NCBIfam" id="TIGR01928"/>
    </source>
</evidence>
<dbReference type="AlphaFoldDB" id="A0A1U7NVM8"/>
<evidence type="ECO:0000256" key="3">
    <source>
        <dbReference type="ARBA" id="ARBA00022842"/>
    </source>
</evidence>
<dbReference type="OrthoDB" id="9774531at2"/>
<dbReference type="Pfam" id="PF02746">
    <property type="entry name" value="MR_MLE_N"/>
    <property type="match status" value="1"/>
</dbReference>
<dbReference type="SUPFAM" id="SSF51604">
    <property type="entry name" value="Enolase C-terminal domain-like"/>
    <property type="match status" value="1"/>
</dbReference>
<dbReference type="NCBIfam" id="TIGR01928">
    <property type="entry name" value="menC_lowGC_arch"/>
    <property type="match status" value="1"/>
</dbReference>
<dbReference type="EC" id="4.2.1.113" evidence="5 6"/>
<comment type="caution">
    <text evidence="8">The sequence shown here is derived from an EMBL/GenBank/DDBJ whole genome shotgun (WGS) entry which is preliminary data.</text>
</comment>
<gene>
    <name evidence="8" type="ORF">BOO71_0010405</name>
</gene>
<dbReference type="PANTHER" id="PTHR48073">
    <property type="entry name" value="O-SUCCINYLBENZOATE SYNTHASE-RELATED"/>
    <property type="match status" value="1"/>
</dbReference>
<evidence type="ECO:0000313" key="8">
    <source>
        <dbReference type="EMBL" id="OLV16957.1"/>
    </source>
</evidence>
<reference evidence="8 9" key="1">
    <citation type="submission" date="2017-01" db="EMBL/GenBank/DDBJ databases">
        <title>Genome Analysis of Deinococcus marmoris KOPRI26562.</title>
        <authorList>
            <person name="Kim J.H."/>
            <person name="Oh H.-M."/>
        </authorList>
    </citation>
    <scope>NUCLEOTIDE SEQUENCE [LARGE SCALE GENOMIC DNA]</scope>
    <source>
        <strain evidence="8 9">KOPRI26562</strain>
    </source>
</reference>
<dbReference type="RefSeq" id="WP_075834603.1">
    <property type="nucleotide sequence ID" value="NZ_MSTI01000118.1"/>
</dbReference>
<accession>A0A1U7NVM8</accession>
<feature type="domain" description="Mandelate racemase/muconate lactonizing enzyme C-terminal" evidence="7">
    <location>
        <begin position="142"/>
        <end position="234"/>
    </location>
</feature>
<dbReference type="GO" id="GO:0009234">
    <property type="term" value="P:menaquinone biosynthetic process"/>
    <property type="evidence" value="ECO:0007669"/>
    <property type="project" value="UniProtKB-UniRule"/>
</dbReference>
<dbReference type="SMART" id="SM00922">
    <property type="entry name" value="MR_MLE"/>
    <property type="match status" value="1"/>
</dbReference>
<dbReference type="Proteomes" id="UP000186607">
    <property type="component" value="Unassembled WGS sequence"/>
</dbReference>
<keyword evidence="4" id="KW-0456">Lyase</keyword>
<dbReference type="SUPFAM" id="SSF54826">
    <property type="entry name" value="Enolase N-terminal domain-like"/>
    <property type="match status" value="1"/>
</dbReference>
<dbReference type="InterPro" id="IPR029017">
    <property type="entry name" value="Enolase-like_N"/>
</dbReference>
<dbReference type="UniPathway" id="UPA01057">
    <property type="reaction ID" value="UER00165"/>
</dbReference>
<dbReference type="InterPro" id="IPR036849">
    <property type="entry name" value="Enolase-like_C_sf"/>
</dbReference>
<comment type="cofactor">
    <cofactor evidence="1">
        <name>a divalent metal cation</name>
        <dbReference type="ChEBI" id="CHEBI:60240"/>
    </cofactor>
</comment>
<protein>
    <recommendedName>
        <fullName evidence="5 6">o-succinylbenzoate synthase</fullName>
        <ecNumber evidence="5 6">4.2.1.113</ecNumber>
    </recommendedName>
</protein>
<sequence>MRIESAELRLIQLPLKFRFETSFGAQTFRTIPLLTLRGEGLEGYSEGVMEKLPMYREETIAGAWDLLEQAFLPRILGRDFANPERLRQELAAYRGNAMAKAMVEMAFWDLYAKSKDTPLWELLGGVRDQVEVGVSLGIQPSAQATVDLIGEHLDQGYRRVKLKIKPGWDIEPVEAARAAFPHADLTVDANSAYTLADTGVLTALDQYRLDYIEQPLAFDDLNDHAQLQALLRTPICLDESVISPESARKALVMNAGKVINLKVGRVGGHGEARRIHDLAQAFGIPVWCGGMLEAGIGRAHNIHLSTLPNFSKPGDTSSASRYWATDIVNEPLEVKDGLMAVPPGAGIGVTPNWDFIQSVTLKTVDDFQTG</sequence>
<dbReference type="UniPathway" id="UPA00079"/>
<dbReference type="STRING" id="249408.BOO71_0010405"/>
<evidence type="ECO:0000256" key="1">
    <source>
        <dbReference type="ARBA" id="ARBA00001968"/>
    </source>
</evidence>
<dbReference type="SFLD" id="SFLDF00009">
    <property type="entry name" value="o-succinylbenzoate_synthase"/>
    <property type="match status" value="1"/>
</dbReference>
<dbReference type="GO" id="GO:0046872">
    <property type="term" value="F:metal ion binding"/>
    <property type="evidence" value="ECO:0007669"/>
    <property type="project" value="UniProtKB-KW"/>
</dbReference>
<dbReference type="Pfam" id="PF13378">
    <property type="entry name" value="MR_MLE_C"/>
    <property type="match status" value="1"/>
</dbReference>
<dbReference type="CDD" id="cd03317">
    <property type="entry name" value="NAAAR"/>
    <property type="match status" value="1"/>
</dbReference>
<dbReference type="Gene3D" id="3.30.390.10">
    <property type="entry name" value="Enolase-like, N-terminal domain"/>
    <property type="match status" value="1"/>
</dbReference>
<evidence type="ECO:0000256" key="5">
    <source>
        <dbReference type="ARBA" id="ARBA00029491"/>
    </source>
</evidence>
<dbReference type="SFLD" id="SFLDS00001">
    <property type="entry name" value="Enolase"/>
    <property type="match status" value="1"/>
</dbReference>
<dbReference type="Gene3D" id="3.20.20.120">
    <property type="entry name" value="Enolase-like C-terminal domain"/>
    <property type="match status" value="1"/>
</dbReference>
<keyword evidence="9" id="KW-1185">Reference proteome</keyword>
<dbReference type="InterPro" id="IPR013341">
    <property type="entry name" value="Mandelate_racemase_N_dom"/>
</dbReference>
<keyword evidence="3" id="KW-0460">Magnesium</keyword>
<name>A0A1U7NVM8_9DEIO</name>
<evidence type="ECO:0000256" key="4">
    <source>
        <dbReference type="ARBA" id="ARBA00023239"/>
    </source>
</evidence>
<dbReference type="InterPro" id="IPR010197">
    <property type="entry name" value="OSBS/NAAAR"/>
</dbReference>
<dbReference type="PANTHER" id="PTHR48073:SF5">
    <property type="entry name" value="O-SUCCINYLBENZOATE SYNTHASE"/>
    <property type="match status" value="1"/>
</dbReference>
<evidence type="ECO:0000256" key="2">
    <source>
        <dbReference type="ARBA" id="ARBA00022723"/>
    </source>
</evidence>
<proteinExistence type="predicted"/>
<dbReference type="SFLD" id="SFLDG00180">
    <property type="entry name" value="muconate_cycloisomerase"/>
    <property type="match status" value="1"/>
</dbReference>
<evidence type="ECO:0000259" key="7">
    <source>
        <dbReference type="SMART" id="SM00922"/>
    </source>
</evidence>
<dbReference type="GO" id="GO:0016854">
    <property type="term" value="F:racemase and epimerase activity"/>
    <property type="evidence" value="ECO:0007669"/>
    <property type="project" value="UniProtKB-ARBA"/>
</dbReference>